<accession>A0A1C7NJN7</accession>
<feature type="DNA-binding region" description="Homeobox" evidence="5">
    <location>
        <begin position="25"/>
        <end position="84"/>
    </location>
</feature>
<dbReference type="InterPro" id="IPR057939">
    <property type="entry name" value="TRF2_HOY1_PH"/>
</dbReference>
<dbReference type="Pfam" id="PF24818">
    <property type="entry name" value="PH_TRF2_HOY1"/>
    <property type="match status" value="1"/>
</dbReference>
<dbReference type="STRING" id="101091.A0A1C7NJN7"/>
<feature type="compositionally biased region" description="Low complexity" evidence="7">
    <location>
        <begin position="159"/>
        <end position="169"/>
    </location>
</feature>
<dbReference type="InParanoid" id="A0A1C7NJN7"/>
<evidence type="ECO:0000313" key="9">
    <source>
        <dbReference type="EMBL" id="OBZ89210.1"/>
    </source>
</evidence>
<dbReference type="GO" id="GO:0005634">
    <property type="term" value="C:nucleus"/>
    <property type="evidence" value="ECO:0007669"/>
    <property type="project" value="UniProtKB-SubCell"/>
</dbReference>
<evidence type="ECO:0000256" key="1">
    <source>
        <dbReference type="ARBA" id="ARBA00004123"/>
    </source>
</evidence>
<feature type="domain" description="Homeobox" evidence="8">
    <location>
        <begin position="23"/>
        <end position="83"/>
    </location>
</feature>
<dbReference type="GO" id="GO:0030154">
    <property type="term" value="P:cell differentiation"/>
    <property type="evidence" value="ECO:0007669"/>
    <property type="project" value="TreeGrafter"/>
</dbReference>
<dbReference type="PROSITE" id="PS50071">
    <property type="entry name" value="HOMEOBOX_2"/>
    <property type="match status" value="1"/>
</dbReference>
<dbReference type="InterPro" id="IPR009057">
    <property type="entry name" value="Homeodomain-like_sf"/>
</dbReference>
<dbReference type="SUPFAM" id="SSF46689">
    <property type="entry name" value="Homeodomain-like"/>
    <property type="match status" value="1"/>
</dbReference>
<dbReference type="AlphaFoldDB" id="A0A1C7NJN7"/>
<dbReference type="InterPro" id="IPR017970">
    <property type="entry name" value="Homeobox_CS"/>
</dbReference>
<dbReference type="CDD" id="cd00086">
    <property type="entry name" value="homeodomain"/>
    <property type="match status" value="1"/>
</dbReference>
<dbReference type="Proteomes" id="UP000093000">
    <property type="component" value="Unassembled WGS sequence"/>
</dbReference>
<name>A0A1C7NJN7_9FUNG</name>
<feature type="region of interest" description="Disordered" evidence="7">
    <location>
        <begin position="1"/>
        <end position="35"/>
    </location>
</feature>
<feature type="compositionally biased region" description="Basic residues" evidence="7">
    <location>
        <begin position="230"/>
        <end position="240"/>
    </location>
</feature>
<gene>
    <name evidence="9" type="primary">HD-10_7</name>
    <name evidence="9" type="ORF">A0J61_02735</name>
</gene>
<proteinExistence type="predicted"/>
<dbReference type="GO" id="GO:0000981">
    <property type="term" value="F:DNA-binding transcription factor activity, RNA polymerase II-specific"/>
    <property type="evidence" value="ECO:0007669"/>
    <property type="project" value="InterPro"/>
</dbReference>
<dbReference type="PANTHER" id="PTHR24324:SF5">
    <property type="entry name" value="HEMATOPOIETICALLY-EXPRESSED HOMEOBOX PROTEIN HHEX"/>
    <property type="match status" value="1"/>
</dbReference>
<organism evidence="9 10">
    <name type="scientific">Choanephora cucurbitarum</name>
    <dbReference type="NCBI Taxonomy" id="101091"/>
    <lineage>
        <taxon>Eukaryota</taxon>
        <taxon>Fungi</taxon>
        <taxon>Fungi incertae sedis</taxon>
        <taxon>Mucoromycota</taxon>
        <taxon>Mucoromycotina</taxon>
        <taxon>Mucoromycetes</taxon>
        <taxon>Mucorales</taxon>
        <taxon>Mucorineae</taxon>
        <taxon>Choanephoraceae</taxon>
        <taxon>Choanephoroideae</taxon>
        <taxon>Choanephora</taxon>
    </lineage>
</organism>
<dbReference type="GO" id="GO:0000978">
    <property type="term" value="F:RNA polymerase II cis-regulatory region sequence-specific DNA binding"/>
    <property type="evidence" value="ECO:0007669"/>
    <property type="project" value="TreeGrafter"/>
</dbReference>
<feature type="region of interest" description="Disordered" evidence="7">
    <location>
        <begin position="150"/>
        <end position="253"/>
    </location>
</feature>
<evidence type="ECO:0000313" key="10">
    <source>
        <dbReference type="Proteomes" id="UP000093000"/>
    </source>
</evidence>
<keyword evidence="4 5" id="KW-0539">Nucleus</keyword>
<keyword evidence="10" id="KW-1185">Reference proteome</keyword>
<feature type="compositionally biased region" description="Pro residues" evidence="7">
    <location>
        <begin position="170"/>
        <end position="191"/>
    </location>
</feature>
<evidence type="ECO:0000259" key="8">
    <source>
        <dbReference type="PROSITE" id="PS50071"/>
    </source>
</evidence>
<evidence type="ECO:0000256" key="7">
    <source>
        <dbReference type="SAM" id="MobiDB-lite"/>
    </source>
</evidence>
<dbReference type="PROSITE" id="PS00027">
    <property type="entry name" value="HOMEOBOX_1"/>
    <property type="match status" value="1"/>
</dbReference>
<evidence type="ECO:0000256" key="2">
    <source>
        <dbReference type="ARBA" id="ARBA00023125"/>
    </source>
</evidence>
<dbReference type="InterPro" id="IPR001356">
    <property type="entry name" value="HD"/>
</dbReference>
<evidence type="ECO:0000256" key="3">
    <source>
        <dbReference type="ARBA" id="ARBA00023155"/>
    </source>
</evidence>
<dbReference type="Gene3D" id="1.10.10.60">
    <property type="entry name" value="Homeodomain-like"/>
    <property type="match status" value="1"/>
</dbReference>
<keyword evidence="2 5" id="KW-0238">DNA-binding</keyword>
<dbReference type="EMBL" id="LUGH01000107">
    <property type="protein sequence ID" value="OBZ89210.1"/>
    <property type="molecule type" value="Genomic_DNA"/>
</dbReference>
<dbReference type="InterPro" id="IPR051000">
    <property type="entry name" value="Homeobox_DNA-bind_prot"/>
</dbReference>
<comment type="caution">
    <text evidence="9">The sequence shown here is derived from an EMBL/GenBank/DDBJ whole genome shotgun (WGS) entry which is preliminary data.</text>
</comment>
<dbReference type="Pfam" id="PF00046">
    <property type="entry name" value="Homeodomain"/>
    <property type="match status" value="1"/>
</dbReference>
<evidence type="ECO:0000256" key="5">
    <source>
        <dbReference type="PROSITE-ProRule" id="PRU00108"/>
    </source>
</evidence>
<protein>
    <submittedName>
        <fullName evidence="9">Homeobox protein HD-10</fullName>
    </submittedName>
</protein>
<sequence>MMESRYRRHSPSESPAPYSDREGSTPRKRTRATPEQLAILEKSFDLNPSPNNRVREQLSRELGMSERSIQIWFQNRRAKVKNVAKKTTMLQDETLRMQYYASTAAAAACQAAAYREQQLTGEQKEIEDPISSNPDLYYYYYYYYFNQQQSHQRQKHMDPSSPSSSSSSSVPPPPVSLKTMPPPPPPPPPPSSYSISQAIHPMHNLHSPLDEHNPLSPSDTMRSNQYQRAWPKKHSQRTRAHTIGPYPNNAQRPRQLDRGASVEIPAHKALPNNYTNLLNMSTSPIHPHQTPLYTPVQDSLHPLLYQSSPSAFIEQSNSVNWNSLPLYENTSFMTTPTTPSMFNTANVPQYYDMTSINHSKISAEALQIGTWKRMAFDPSDLLCLYNKEKKMFSWCIRDGLSRFKMDFPQQAVQKITLQALETRAGWARIELHVLNTQQIAFYMEVQSSQNHWIQCRDYTEDKQASVISVHQLDGPALALKAELDTLAKDDSYLASIIIN</sequence>
<dbReference type="OrthoDB" id="6159439at2759"/>
<feature type="compositionally biased region" description="Polar residues" evidence="7">
    <location>
        <begin position="215"/>
        <end position="227"/>
    </location>
</feature>
<dbReference type="SMART" id="SM00389">
    <property type="entry name" value="HOX"/>
    <property type="match status" value="1"/>
</dbReference>
<evidence type="ECO:0000256" key="6">
    <source>
        <dbReference type="RuleBase" id="RU000682"/>
    </source>
</evidence>
<keyword evidence="3 5" id="KW-0371">Homeobox</keyword>
<comment type="subcellular location">
    <subcellularLocation>
        <location evidence="1 5 6">Nucleus</location>
    </subcellularLocation>
</comment>
<dbReference type="PANTHER" id="PTHR24324">
    <property type="entry name" value="HOMEOBOX PROTEIN HHEX"/>
    <property type="match status" value="1"/>
</dbReference>
<evidence type="ECO:0000256" key="4">
    <source>
        <dbReference type="ARBA" id="ARBA00023242"/>
    </source>
</evidence>
<reference evidence="9 10" key="1">
    <citation type="submission" date="2016-03" db="EMBL/GenBank/DDBJ databases">
        <title>Choanephora cucurbitarum.</title>
        <authorList>
            <person name="Min B."/>
            <person name="Park H."/>
            <person name="Park J.-H."/>
            <person name="Shin H.-D."/>
            <person name="Choi I.-G."/>
        </authorList>
    </citation>
    <scope>NUCLEOTIDE SEQUENCE [LARGE SCALE GENOMIC DNA]</scope>
    <source>
        <strain evidence="9 10">KUS-F28377</strain>
    </source>
</reference>